<dbReference type="AlphaFoldDB" id="A0A9P0KIL5"/>
<organism evidence="7 8">
    <name type="scientific">Acanthoscelides obtectus</name>
    <name type="common">Bean weevil</name>
    <name type="synonym">Bruchus obtectus</name>
    <dbReference type="NCBI Taxonomy" id="200917"/>
    <lineage>
        <taxon>Eukaryota</taxon>
        <taxon>Metazoa</taxon>
        <taxon>Ecdysozoa</taxon>
        <taxon>Arthropoda</taxon>
        <taxon>Hexapoda</taxon>
        <taxon>Insecta</taxon>
        <taxon>Pterygota</taxon>
        <taxon>Neoptera</taxon>
        <taxon>Endopterygota</taxon>
        <taxon>Coleoptera</taxon>
        <taxon>Polyphaga</taxon>
        <taxon>Cucujiformia</taxon>
        <taxon>Chrysomeloidea</taxon>
        <taxon>Chrysomelidae</taxon>
        <taxon>Bruchinae</taxon>
        <taxon>Bruchini</taxon>
        <taxon>Acanthoscelides</taxon>
    </lineage>
</organism>
<evidence type="ECO:0008006" key="9">
    <source>
        <dbReference type="Google" id="ProtNLM"/>
    </source>
</evidence>
<keyword evidence="5" id="KW-0539">Nucleus</keyword>
<dbReference type="GO" id="GO:0008270">
    <property type="term" value="F:zinc ion binding"/>
    <property type="evidence" value="ECO:0007669"/>
    <property type="project" value="UniProtKB-KW"/>
</dbReference>
<reference evidence="7" key="1">
    <citation type="submission" date="2022-03" db="EMBL/GenBank/DDBJ databases">
        <authorList>
            <person name="Sayadi A."/>
        </authorList>
    </citation>
    <scope>NUCLEOTIDE SEQUENCE</scope>
</reference>
<keyword evidence="8" id="KW-1185">Reference proteome</keyword>
<evidence type="ECO:0000313" key="8">
    <source>
        <dbReference type="Proteomes" id="UP001152888"/>
    </source>
</evidence>
<evidence type="ECO:0000256" key="5">
    <source>
        <dbReference type="ARBA" id="ARBA00023242"/>
    </source>
</evidence>
<feature type="region of interest" description="Disordered" evidence="6">
    <location>
        <begin position="37"/>
        <end position="63"/>
    </location>
</feature>
<dbReference type="InterPro" id="IPR012337">
    <property type="entry name" value="RNaseH-like_sf"/>
</dbReference>
<comment type="caution">
    <text evidence="7">The sequence shown here is derived from an EMBL/GenBank/DDBJ whole genome shotgun (WGS) entry which is preliminary data.</text>
</comment>
<protein>
    <recommendedName>
        <fullName evidence="9">Zinc finger BED domain-containing protein 1-like</fullName>
    </recommendedName>
</protein>
<keyword evidence="4" id="KW-0862">Zinc</keyword>
<evidence type="ECO:0000256" key="1">
    <source>
        <dbReference type="ARBA" id="ARBA00004123"/>
    </source>
</evidence>
<dbReference type="Proteomes" id="UP001152888">
    <property type="component" value="Unassembled WGS sequence"/>
</dbReference>
<dbReference type="InterPro" id="IPR052035">
    <property type="entry name" value="ZnF_BED_domain_contain"/>
</dbReference>
<dbReference type="PANTHER" id="PTHR46481:SF10">
    <property type="entry name" value="ZINC FINGER BED DOMAIN-CONTAINING PROTEIN 39"/>
    <property type="match status" value="1"/>
</dbReference>
<evidence type="ECO:0000256" key="6">
    <source>
        <dbReference type="SAM" id="MobiDB-lite"/>
    </source>
</evidence>
<dbReference type="GO" id="GO:0005634">
    <property type="term" value="C:nucleus"/>
    <property type="evidence" value="ECO:0007669"/>
    <property type="project" value="UniProtKB-SubCell"/>
</dbReference>
<feature type="compositionally biased region" description="Basic and acidic residues" evidence="6">
    <location>
        <begin position="41"/>
        <end position="58"/>
    </location>
</feature>
<comment type="subcellular location">
    <subcellularLocation>
        <location evidence="1">Nucleus</location>
    </subcellularLocation>
</comment>
<evidence type="ECO:0000256" key="4">
    <source>
        <dbReference type="ARBA" id="ARBA00022833"/>
    </source>
</evidence>
<accession>A0A9P0KIL5</accession>
<keyword evidence="2" id="KW-0479">Metal-binding</keyword>
<evidence type="ECO:0000313" key="7">
    <source>
        <dbReference type="EMBL" id="CAH1972261.1"/>
    </source>
</evidence>
<name>A0A9P0KIL5_ACAOB</name>
<dbReference type="SUPFAM" id="SSF140996">
    <property type="entry name" value="Hermes dimerisation domain"/>
    <property type="match status" value="1"/>
</dbReference>
<dbReference type="EMBL" id="CAKOFQ010006796">
    <property type="protein sequence ID" value="CAH1972261.1"/>
    <property type="molecule type" value="Genomic_DNA"/>
</dbReference>
<dbReference type="SUPFAM" id="SSF53098">
    <property type="entry name" value="Ribonuclease H-like"/>
    <property type="match status" value="1"/>
</dbReference>
<keyword evidence="3" id="KW-0863">Zinc-finger</keyword>
<sequence length="310" mass="35289">MCKSNLSYKTSSSNLKKHIQKKHSTVTITFLESKRSTVVTQHKENSQNKESIDNDRPSTSEVSSVNCVEGRTALVKSSTNKSHQDQTRVDNYFRVPPKISVRSKHNLDKKLLGLFIKDIQPFSVVDDIGFREFVLALNPSYELPSRHIISKTLIPALYEECLTNTKTIINTGRTFCITTDAWTTINNVSYVGVTAHFLDSEFNFKSILLECSATDMRHTAENLAEDMKRVTRDWQIENRVIFAVADNAPNIQKALQQIGWRHMGCVAHTINLIVKDGIKNDEILSVLEKIREIVSHFKKSTISNNKLMKY</sequence>
<evidence type="ECO:0000256" key="3">
    <source>
        <dbReference type="ARBA" id="ARBA00022771"/>
    </source>
</evidence>
<gene>
    <name evidence="7" type="ORF">ACAOBT_LOCUS9898</name>
</gene>
<proteinExistence type="predicted"/>
<evidence type="ECO:0000256" key="2">
    <source>
        <dbReference type="ARBA" id="ARBA00022723"/>
    </source>
</evidence>
<dbReference type="OrthoDB" id="10060245at2759"/>
<dbReference type="PANTHER" id="PTHR46481">
    <property type="entry name" value="ZINC FINGER BED DOMAIN-CONTAINING PROTEIN 4"/>
    <property type="match status" value="1"/>
</dbReference>